<name>X0Y8N1_9ZZZZ</name>
<proteinExistence type="predicted"/>
<evidence type="ECO:0000313" key="2">
    <source>
        <dbReference type="EMBL" id="GAG33241.1"/>
    </source>
</evidence>
<dbReference type="InterPro" id="IPR003362">
    <property type="entry name" value="Bact_transf"/>
</dbReference>
<dbReference type="AlphaFoldDB" id="X0Y8N1"/>
<dbReference type="Pfam" id="PF02397">
    <property type="entry name" value="Bac_transf"/>
    <property type="match status" value="1"/>
</dbReference>
<dbReference type="GO" id="GO:0016780">
    <property type="term" value="F:phosphotransferase activity, for other substituted phosphate groups"/>
    <property type="evidence" value="ECO:0007669"/>
    <property type="project" value="TreeGrafter"/>
</dbReference>
<comment type="caution">
    <text evidence="2">The sequence shown here is derived from an EMBL/GenBank/DDBJ whole genome shotgun (WGS) entry which is preliminary data.</text>
</comment>
<evidence type="ECO:0000259" key="1">
    <source>
        <dbReference type="Pfam" id="PF02397"/>
    </source>
</evidence>
<gene>
    <name evidence="2" type="ORF">S01H1_61331</name>
</gene>
<protein>
    <recommendedName>
        <fullName evidence="1">Bacterial sugar transferase domain-containing protein</fullName>
    </recommendedName>
</protein>
<dbReference type="PANTHER" id="PTHR30576:SF10">
    <property type="entry name" value="SLL5057 PROTEIN"/>
    <property type="match status" value="1"/>
</dbReference>
<reference evidence="2" key="1">
    <citation type="journal article" date="2014" name="Front. Microbiol.">
        <title>High frequency of phylogenetically diverse reductive dehalogenase-homologous genes in deep subseafloor sedimentary metagenomes.</title>
        <authorList>
            <person name="Kawai M."/>
            <person name="Futagami T."/>
            <person name="Toyoda A."/>
            <person name="Takaki Y."/>
            <person name="Nishi S."/>
            <person name="Hori S."/>
            <person name="Arai W."/>
            <person name="Tsubouchi T."/>
            <person name="Morono Y."/>
            <person name="Uchiyama I."/>
            <person name="Ito T."/>
            <person name="Fujiyama A."/>
            <person name="Inagaki F."/>
            <person name="Takami H."/>
        </authorList>
    </citation>
    <scope>NUCLEOTIDE SEQUENCE</scope>
    <source>
        <strain evidence="2">Expedition CK06-06</strain>
    </source>
</reference>
<accession>X0Y8N1</accession>
<feature type="non-terminal residue" evidence="2">
    <location>
        <position position="1"/>
    </location>
</feature>
<feature type="domain" description="Bacterial sugar transferase" evidence="1">
    <location>
        <begin position="1"/>
        <end position="86"/>
    </location>
</feature>
<sequence length="91" mass="10785">QLFNVLKGEMSLVGPRPELPWLVERYKLWQRKRFAVPQGITGWWQINGRSDKEMCLHTEEDLYYVQNYSLWLDLLILARTPFVVVKGKGAY</sequence>
<dbReference type="EMBL" id="BARS01040208">
    <property type="protein sequence ID" value="GAG33241.1"/>
    <property type="molecule type" value="Genomic_DNA"/>
</dbReference>
<dbReference type="PANTHER" id="PTHR30576">
    <property type="entry name" value="COLANIC BIOSYNTHESIS UDP-GLUCOSE LIPID CARRIER TRANSFERASE"/>
    <property type="match status" value="1"/>
</dbReference>
<organism evidence="2">
    <name type="scientific">marine sediment metagenome</name>
    <dbReference type="NCBI Taxonomy" id="412755"/>
    <lineage>
        <taxon>unclassified sequences</taxon>
        <taxon>metagenomes</taxon>
        <taxon>ecological metagenomes</taxon>
    </lineage>
</organism>